<feature type="region of interest" description="Disordered" evidence="2">
    <location>
        <begin position="825"/>
        <end position="847"/>
    </location>
</feature>
<reference evidence="3" key="1">
    <citation type="journal article" date="2020" name="Fungal Divers.">
        <title>Resolving the Mortierellaceae phylogeny through synthesis of multi-gene phylogenetics and phylogenomics.</title>
        <authorList>
            <person name="Vandepol N."/>
            <person name="Liber J."/>
            <person name="Desiro A."/>
            <person name="Na H."/>
            <person name="Kennedy M."/>
            <person name="Barry K."/>
            <person name="Grigoriev I.V."/>
            <person name="Miller A.N."/>
            <person name="O'Donnell K."/>
            <person name="Stajich J.E."/>
            <person name="Bonito G."/>
        </authorList>
    </citation>
    <scope>NUCLEOTIDE SEQUENCE</scope>
    <source>
        <strain evidence="3">NVP1</strain>
    </source>
</reference>
<dbReference type="EMBL" id="JAAAUY010000074">
    <property type="protein sequence ID" value="KAF9336066.1"/>
    <property type="molecule type" value="Genomic_DNA"/>
</dbReference>
<dbReference type="GO" id="GO:0072659">
    <property type="term" value="P:protein localization to plasma membrane"/>
    <property type="evidence" value="ECO:0007669"/>
    <property type="project" value="InterPro"/>
</dbReference>
<dbReference type="InterPro" id="IPR039786">
    <property type="entry name" value="EFR3"/>
</dbReference>
<dbReference type="PANTHER" id="PTHR47766:SF1">
    <property type="entry name" value="PROTEIN EFR3"/>
    <property type="match status" value="1"/>
</dbReference>
<comment type="caution">
    <text evidence="3">The sequence shown here is derived from an EMBL/GenBank/DDBJ whole genome shotgun (WGS) entry which is preliminary data.</text>
</comment>
<dbReference type="Pfam" id="PF21072">
    <property type="entry name" value="EFR3"/>
    <property type="match status" value="1"/>
</dbReference>
<evidence type="ECO:0000313" key="3">
    <source>
        <dbReference type="EMBL" id="KAF9336066.1"/>
    </source>
</evidence>
<organism evidence="3 4">
    <name type="scientific">Podila minutissima</name>
    <dbReference type="NCBI Taxonomy" id="64525"/>
    <lineage>
        <taxon>Eukaryota</taxon>
        <taxon>Fungi</taxon>
        <taxon>Fungi incertae sedis</taxon>
        <taxon>Mucoromycota</taxon>
        <taxon>Mortierellomycotina</taxon>
        <taxon>Mortierellomycetes</taxon>
        <taxon>Mortierellales</taxon>
        <taxon>Mortierellaceae</taxon>
        <taxon>Podila</taxon>
    </lineage>
</organism>
<sequence>MSTPPSSTRDRSGSTVSSPPLPSPNATHSSFIPSRYIKHASLINNCYPSHPEEKGPKSSELSYLIFYATSKPAKLTKVGIYIERKVARDCKKKRLAYVHCSLEIIKALLLSSKAHLNIFSKNIVNIIDTLLVDLSDLDVVRHCQNVFACFCSVHDGSTLSVDHEFRTIYDRVVSRFAGIATYQGANANRYRMIGLRALEGVVASKALAACDHKAQLNLVLPPIVNVLIDSKDLLQSTSPVEPNSPVSVRRSVSIHVAVHPDNIVSDGDVTAEAIRCLHALFSSHNSGHVRLVLGLTISFLDEQNRWWPSTFGVAILNAVINAILPQYRYMVVNEIIVRIGSKDASPSSSSATQKLQRKVTLVTALESILTSSLILIGMPVLEVLSSLLNILSKSLSSTQNTQESLETTLQEGLTKSIGGLATHIYYTNQIPHIISHIVGKLSAKVSEVPQPLTIEGVPTLQYREALLKCLLAVIKTSKGNGRHDANFHGTDVSADLLAPCLGLLLDTHVEVRTGFAEALTAFLITEETDSDNDQPRVPLAPVSSDLYFRALAHQTLHAYARLATAIPADVVALYNVFRGLLTHFQDDEFLRAVPVLFSIQEWCLQPFQEGQEEGDHLIARKRAVAAAIVQYFQNAVAHFDMPAPQEYLNNIKTSRENESQWVVLDDIEAHWQALSEPTNPVLTHPLARDHLVTLLTTVSDRFRSGADRFSVIYSPETQSSLLSTQHSREYGSGVFLPGSSYDNLGHKSEPSSESRIRVSRHLGDWTLSKFIASSSDDLIAASEDAAEIEITIKGSTGSFYGTKKIGVDTLKAALAVTAAQAVGADATSETGSSNAGSDTRGNSPVGQRFYPLSIHAQTLRKRQFSQHAANSSVSTTASTLATSRPDLTDVLNAIQVSSSSSASSRLSMVVPPY</sequence>
<feature type="compositionally biased region" description="Polar residues" evidence="2">
    <location>
        <begin position="828"/>
        <end position="845"/>
    </location>
</feature>
<name>A0A9P5VPL0_9FUNG</name>
<dbReference type="Proteomes" id="UP000696485">
    <property type="component" value="Unassembled WGS sequence"/>
</dbReference>
<comment type="similarity">
    <text evidence="1">Belongs to the EFR3 family.</text>
</comment>
<evidence type="ECO:0000313" key="4">
    <source>
        <dbReference type="Proteomes" id="UP000696485"/>
    </source>
</evidence>
<evidence type="ECO:0000256" key="2">
    <source>
        <dbReference type="SAM" id="MobiDB-lite"/>
    </source>
</evidence>
<dbReference type="AlphaFoldDB" id="A0A9P5VPL0"/>
<dbReference type="SUPFAM" id="SSF48371">
    <property type="entry name" value="ARM repeat"/>
    <property type="match status" value="1"/>
</dbReference>
<proteinExistence type="inferred from homology"/>
<dbReference type="InterPro" id="IPR016024">
    <property type="entry name" value="ARM-type_fold"/>
</dbReference>
<dbReference type="PANTHER" id="PTHR47766">
    <property type="entry name" value="PROTEIN EFR3"/>
    <property type="match status" value="1"/>
</dbReference>
<accession>A0A9P5VPL0</accession>
<keyword evidence="4" id="KW-1185">Reference proteome</keyword>
<gene>
    <name evidence="3" type="primary">EFR3_2</name>
    <name evidence="3" type="ORF">BG006_009856</name>
</gene>
<protein>
    <submittedName>
        <fullName evidence="3">Plasma membrane localization protein</fullName>
    </submittedName>
</protein>
<evidence type="ECO:0000256" key="1">
    <source>
        <dbReference type="ARBA" id="ARBA00010216"/>
    </source>
</evidence>
<dbReference type="InterPro" id="IPR049150">
    <property type="entry name" value="EFR3_HEAT-like_rpt"/>
</dbReference>
<feature type="region of interest" description="Disordered" evidence="2">
    <location>
        <begin position="1"/>
        <end position="29"/>
    </location>
</feature>